<proteinExistence type="predicted"/>
<dbReference type="AlphaFoldDB" id="B3PIV1"/>
<dbReference type="STRING" id="498211.CJA_0462"/>
<feature type="region of interest" description="Disordered" evidence="1">
    <location>
        <begin position="33"/>
        <end position="56"/>
    </location>
</feature>
<feature type="signal peptide" evidence="2">
    <location>
        <begin position="1"/>
        <end position="24"/>
    </location>
</feature>
<evidence type="ECO:0000313" key="3">
    <source>
        <dbReference type="EMBL" id="ACE84839.1"/>
    </source>
</evidence>
<evidence type="ECO:0000313" key="4">
    <source>
        <dbReference type="Proteomes" id="UP000001036"/>
    </source>
</evidence>
<feature type="compositionally biased region" description="Low complexity" evidence="1">
    <location>
        <begin position="35"/>
        <end position="56"/>
    </location>
</feature>
<keyword evidence="2" id="KW-0732">Signal</keyword>
<dbReference type="HOGENOM" id="CLU_439351_0_0_6"/>
<organism evidence="3 4">
    <name type="scientific">Cellvibrio japonicus (strain Ueda107)</name>
    <name type="common">Pseudomonas fluorescens subsp. cellulosa</name>
    <dbReference type="NCBI Taxonomy" id="498211"/>
    <lineage>
        <taxon>Bacteria</taxon>
        <taxon>Pseudomonadati</taxon>
        <taxon>Pseudomonadota</taxon>
        <taxon>Gammaproteobacteria</taxon>
        <taxon>Cellvibrionales</taxon>
        <taxon>Cellvibrionaceae</taxon>
        <taxon>Cellvibrio</taxon>
    </lineage>
</organism>
<evidence type="ECO:0000256" key="1">
    <source>
        <dbReference type="SAM" id="MobiDB-lite"/>
    </source>
</evidence>
<dbReference type="EMBL" id="CP000934">
    <property type="protein sequence ID" value="ACE84839.1"/>
    <property type="molecule type" value="Genomic_DNA"/>
</dbReference>
<name>B3PIV1_CELJU</name>
<gene>
    <name evidence="3" type="ordered locus">CJA_0462</name>
</gene>
<evidence type="ECO:0008006" key="5">
    <source>
        <dbReference type="Google" id="ProtNLM"/>
    </source>
</evidence>
<dbReference type="RefSeq" id="WP_012486142.1">
    <property type="nucleotide sequence ID" value="NC_010995.1"/>
</dbReference>
<dbReference type="InterPro" id="IPR013783">
    <property type="entry name" value="Ig-like_fold"/>
</dbReference>
<feature type="chain" id="PRO_5002793987" description="Big-1 domain-containing protein" evidence="2">
    <location>
        <begin position="25"/>
        <end position="652"/>
    </location>
</feature>
<dbReference type="SUPFAM" id="SSF49373">
    <property type="entry name" value="Invasin/intimin cell-adhesion fragments"/>
    <property type="match status" value="1"/>
</dbReference>
<dbReference type="Gene3D" id="2.60.40.10">
    <property type="entry name" value="Immunoglobulins"/>
    <property type="match status" value="2"/>
</dbReference>
<dbReference type="eggNOG" id="COG2831">
    <property type="taxonomic scope" value="Bacteria"/>
</dbReference>
<keyword evidence="4" id="KW-1185">Reference proteome</keyword>
<protein>
    <recommendedName>
        <fullName evidence="5">Big-1 domain-containing protein</fullName>
    </recommendedName>
</protein>
<dbReference type="OrthoDB" id="5522233at2"/>
<reference evidence="3 4" key="1">
    <citation type="journal article" date="2008" name="J. Bacteriol.">
        <title>Insights into plant cell wall degradation from the genome sequence of the soil bacterium Cellvibrio japonicus.</title>
        <authorList>
            <person name="Deboy R.T."/>
            <person name="Mongodin E.F."/>
            <person name="Fouts D.E."/>
            <person name="Tailford L.E."/>
            <person name="Khouri H."/>
            <person name="Emerson J.B."/>
            <person name="Mohamoud Y."/>
            <person name="Watkins K."/>
            <person name="Henrissat B."/>
            <person name="Gilbert H.J."/>
            <person name="Nelson K.E."/>
        </authorList>
    </citation>
    <scope>NUCLEOTIDE SEQUENCE [LARGE SCALE GENOMIC DNA]</scope>
    <source>
        <strain evidence="3 4">Ueda107</strain>
    </source>
</reference>
<sequence length="652" mass="67729">MQIQTTTKLISAALLSLLISACGGGDSSPLDGYKSSTGNSSTGSDTNTSGSSSFSSVDSVTARKIGFGSGTSFVNGQIGIGILSETLSAGGSTTLTVNIVSDTNTLVTSNIAVRFNSKCVAAGEAVLTDQLGVAAQTVTSTSGEATIVYTAKGCVGPDLITATATIDQVTKEAQTTINVEQGTVGSIKFVDATPSLVGIAGTGGQETSVVRFQVLSNNNNQDPIKDVDVEFSLSNTTGGITLSTAASKTDRQGYATTTVKSGTVHTSVRVTARTGSISTQSDRLVISTGIPDQDSFSLGATVTNPVGFDIQGVESTITARLGDAFNNPPPEGTTIAFTAEGGSIDDSCNTNTAGACTVVWRSQNPQIQRDSSDYSVNRLLCVNDSGFSLQGTELAICRKERAGRTTILATAVGNESYIDGDGSGRFDNTQRDIFSKENSNCSLNAPLSTSQIPTGSDLVPCDDLAEAYLDKNENGIRDANEEFIDFNNNQEYDPSNGMYNGILCSEESAAQGTCSKAQVTIRQDLVLVVTSHNLLFDNTTGRLPFIDQNILVPAGGSGATWFWLADKNGNGVPQGTELSLDTSGLKNATATISPKGPFTAMDDPQQISISVIANDEGSPAGQIGVRVSIKAPQPVGDIIYERTISVNQLNLQ</sequence>
<dbReference type="KEGG" id="cja:CJA_0462"/>
<evidence type="ECO:0000256" key="2">
    <source>
        <dbReference type="SAM" id="SignalP"/>
    </source>
</evidence>
<dbReference type="InterPro" id="IPR008964">
    <property type="entry name" value="Invasin/intimin_cell_adhesion"/>
</dbReference>
<accession>B3PIV1</accession>
<dbReference type="Proteomes" id="UP000001036">
    <property type="component" value="Chromosome"/>
</dbReference>